<dbReference type="GeneID" id="100370535"/>
<sequence length="135" mass="15535">MEVDSELVYTSLKDVTEMNIWLDSLLSPCDDLDFAEKSPDTQFIVTVSDEEMSTVDSDMSSSYEFDTIEEWFEPFLPESEAFDNCVTNGYVNLFPNHGQEIAKDPNLDMNTDWFPDDFIRVFPLDVDLPNQHNVS</sequence>
<evidence type="ECO:0000313" key="1">
    <source>
        <dbReference type="Proteomes" id="UP000694865"/>
    </source>
</evidence>
<organism evidence="1 2">
    <name type="scientific">Saccoglossus kowalevskii</name>
    <name type="common">Acorn worm</name>
    <dbReference type="NCBI Taxonomy" id="10224"/>
    <lineage>
        <taxon>Eukaryota</taxon>
        <taxon>Metazoa</taxon>
        <taxon>Hemichordata</taxon>
        <taxon>Enteropneusta</taxon>
        <taxon>Harrimaniidae</taxon>
        <taxon>Saccoglossus</taxon>
    </lineage>
</organism>
<name>A0ABM0H0Y4_SACKO</name>
<protein>
    <submittedName>
        <fullName evidence="2">Uncharacterized protein LOC100370535</fullName>
    </submittedName>
</protein>
<dbReference type="Proteomes" id="UP000694865">
    <property type="component" value="Unplaced"/>
</dbReference>
<proteinExistence type="predicted"/>
<evidence type="ECO:0000313" key="2">
    <source>
        <dbReference type="RefSeq" id="XP_002741749.1"/>
    </source>
</evidence>
<dbReference type="RefSeq" id="XP_002741749.1">
    <property type="nucleotide sequence ID" value="XM_002741703.1"/>
</dbReference>
<reference evidence="2" key="1">
    <citation type="submission" date="2025-08" db="UniProtKB">
        <authorList>
            <consortium name="RefSeq"/>
        </authorList>
    </citation>
    <scope>IDENTIFICATION</scope>
    <source>
        <tissue evidence="2">Testes</tissue>
    </source>
</reference>
<accession>A0ABM0H0Y4</accession>
<keyword evidence="1" id="KW-1185">Reference proteome</keyword>
<gene>
    <name evidence="2" type="primary">LOC100370535</name>
</gene>